<feature type="region of interest" description="Disordered" evidence="1">
    <location>
        <begin position="337"/>
        <end position="357"/>
    </location>
</feature>
<gene>
    <name evidence="3" type="ORF">BgAZ_101970</name>
</gene>
<keyword evidence="4" id="KW-1185">Reference proteome</keyword>
<accession>A0AAD8PF93</accession>
<dbReference type="EMBL" id="JAVEPI010000001">
    <property type="protein sequence ID" value="KAK1444291.1"/>
    <property type="molecule type" value="Genomic_DNA"/>
</dbReference>
<feature type="region of interest" description="Disordered" evidence="1">
    <location>
        <begin position="241"/>
        <end position="302"/>
    </location>
</feature>
<proteinExistence type="predicted"/>
<evidence type="ECO:0000256" key="2">
    <source>
        <dbReference type="SAM" id="SignalP"/>
    </source>
</evidence>
<protein>
    <submittedName>
        <fullName evidence="3">Uncharacterized protein</fullName>
    </submittedName>
</protein>
<feature type="compositionally biased region" description="Acidic residues" evidence="1">
    <location>
        <begin position="73"/>
        <end position="86"/>
    </location>
</feature>
<feature type="region of interest" description="Disordered" evidence="1">
    <location>
        <begin position="67"/>
        <end position="86"/>
    </location>
</feature>
<name>A0AAD8PF93_BABGI</name>
<organism evidence="3 4">
    <name type="scientific">Babesia gibsoni</name>
    <dbReference type="NCBI Taxonomy" id="33632"/>
    <lineage>
        <taxon>Eukaryota</taxon>
        <taxon>Sar</taxon>
        <taxon>Alveolata</taxon>
        <taxon>Apicomplexa</taxon>
        <taxon>Aconoidasida</taxon>
        <taxon>Piroplasmida</taxon>
        <taxon>Babesiidae</taxon>
        <taxon>Babesia</taxon>
    </lineage>
</organism>
<comment type="caution">
    <text evidence="3">The sequence shown here is derived from an EMBL/GenBank/DDBJ whole genome shotgun (WGS) entry which is preliminary data.</text>
</comment>
<keyword evidence="2" id="KW-0732">Signal</keyword>
<evidence type="ECO:0000256" key="1">
    <source>
        <dbReference type="SAM" id="MobiDB-lite"/>
    </source>
</evidence>
<evidence type="ECO:0000313" key="3">
    <source>
        <dbReference type="EMBL" id="KAK1444291.1"/>
    </source>
</evidence>
<reference evidence="3" key="1">
    <citation type="submission" date="2023-08" db="EMBL/GenBank/DDBJ databases">
        <title>Draft sequence of the Babesia gibsoni genome.</title>
        <authorList>
            <person name="Yamagishi J.Y."/>
            <person name="Xuan X.X."/>
        </authorList>
    </citation>
    <scope>NUCLEOTIDE SEQUENCE</scope>
    <source>
        <strain evidence="3">Azabu</strain>
    </source>
</reference>
<feature type="chain" id="PRO_5041962413" evidence="2">
    <location>
        <begin position="25"/>
        <end position="818"/>
    </location>
</feature>
<sequence>MCVLYIRALACIWSFWLVFEPIFCYRQCANNADTFRWILDGRLQSSSHYQRIVSKRNRFCLLADSQDDKGAPEAEDQNNDLEDDPIECDNVIDERPVDDNKELSLEEFKEAVSKDGFDEKLSDIVMSGPDMIKEHKSTFPFREDTWFNNDEAIDSEDELLAREYCSERVPNMDDIYKRLDPHGVRKYAPSKLTAAQKALGRVYGVNQSLIKEEDIDENRNTYTLPEDFSLFKDGGASAIPTDEAAIDKESDVDNTYSPDADNDDAGQISQNSANEDEACSSDDEMECPEPYIQDPNADDHDDTVIEDDAYRYFLTLPMLSWTTSEKEALVKAQNKIRSYSKHSKEKPRQPGTSSPYDVFSSDACSNVGITDGECKMSLAEEVSAMDSLNIETVELDIEEYKHSDLLNDIDDYEAAEYPPIAEHICAIDADSAVFTMNEFVPSYSEIDVVDPRVYVSVPKSSIKLDETGTSVLNEQFLVKRERGKRLSSKVSEIHISDQPQVGTILIPNELGYLDQNIRYMADEIAVMSRSLVFVPDIHSNDLMFAMTMNRLIKLIQMAFNVDRIAFVALGSQGNRVIHYTYTAMRDTVNRTLNDFRPVPPKLDPDRYCRLSNINRLENILSRQSTSMLEDIIQGIQRIENESSIRAAEKTRDYNIVKPLCNLLQSIVLWDSVDVNFKEVAELGVPILFNMSNRNNIFDGLLRLDDPKFLSKKEKCTTDTPPFYLEVFDFMKGKAPADLQEVMGEHVRLRYRGRDRKSNDTPDMYHISTNHTGIDVWMNFFPWASRHFYMKKPGASDEELKAIGNAIMSCADWINSWSF</sequence>
<feature type="signal peptide" evidence="2">
    <location>
        <begin position="1"/>
        <end position="24"/>
    </location>
</feature>
<evidence type="ECO:0000313" key="4">
    <source>
        <dbReference type="Proteomes" id="UP001230268"/>
    </source>
</evidence>
<dbReference type="AlphaFoldDB" id="A0AAD8PF93"/>
<feature type="compositionally biased region" description="Acidic residues" evidence="1">
    <location>
        <begin position="274"/>
        <end position="287"/>
    </location>
</feature>
<dbReference type="Proteomes" id="UP001230268">
    <property type="component" value="Unassembled WGS sequence"/>
</dbReference>